<evidence type="ECO:0000313" key="1">
    <source>
        <dbReference type="EMBL" id="KAL3738412.1"/>
    </source>
</evidence>
<dbReference type="InterPro" id="IPR001684">
    <property type="entry name" value="Ribosomal_bL27"/>
</dbReference>
<keyword evidence="2" id="KW-1185">Reference proteome</keyword>
<dbReference type="AlphaFoldDB" id="A0ABD3KLF8"/>
<reference evidence="1 2" key="1">
    <citation type="submission" date="2024-11" db="EMBL/GenBank/DDBJ databases">
        <title>Chromosome-level genome assembly of Eucalyptus globulus Labill. provides insights into its genome evolution.</title>
        <authorList>
            <person name="Li X."/>
        </authorList>
    </citation>
    <scope>NUCLEOTIDE SEQUENCE [LARGE SCALE GENOMIC DNA]</scope>
    <source>
        <strain evidence="1">CL2024</strain>
        <tissue evidence="1">Fresh tender leaves</tissue>
    </source>
</reference>
<evidence type="ECO:0000313" key="2">
    <source>
        <dbReference type="Proteomes" id="UP001634007"/>
    </source>
</evidence>
<dbReference type="Gene3D" id="2.40.50.100">
    <property type="match status" value="1"/>
</dbReference>
<dbReference type="EMBL" id="JBJKBG010000005">
    <property type="protein sequence ID" value="KAL3738412.1"/>
    <property type="molecule type" value="Genomic_DNA"/>
</dbReference>
<proteinExistence type="predicted"/>
<protein>
    <submittedName>
        <fullName evidence="1">Uncharacterized protein</fullName>
    </submittedName>
</protein>
<dbReference type="Pfam" id="PF01016">
    <property type="entry name" value="Ribosomal_L27"/>
    <property type="match status" value="1"/>
</dbReference>
<name>A0ABD3KLF8_EUCGL</name>
<comment type="caution">
    <text evidence="1">The sequence shown here is derived from an EMBL/GenBank/DDBJ whole genome shotgun (WGS) entry which is preliminary data.</text>
</comment>
<sequence>MNFAASFCRRVSIKDLTTSIPVYNSASDASGGELSLLFRRCATKKVAGSTKNGRDSKPKNLGVKKFGGEETSLFYSGALGSTPRNFVGMGKDHTLFAMKEGLVQFEKHKLSGRKHLVRPHASPCVRGGCCSTRAEDSYLKQPRIRNWMVELSAQFHISPLFTMIIAEVAGFKNL</sequence>
<dbReference type="PANTHER" id="PTHR15893">
    <property type="entry name" value="RIBOSOMAL PROTEIN L27"/>
    <property type="match status" value="1"/>
</dbReference>
<dbReference type="SUPFAM" id="SSF110324">
    <property type="entry name" value="Ribosomal L27 protein-like"/>
    <property type="match status" value="1"/>
</dbReference>
<organism evidence="1 2">
    <name type="scientific">Eucalyptus globulus</name>
    <name type="common">Tasmanian blue gum</name>
    <dbReference type="NCBI Taxonomy" id="34317"/>
    <lineage>
        <taxon>Eukaryota</taxon>
        <taxon>Viridiplantae</taxon>
        <taxon>Streptophyta</taxon>
        <taxon>Embryophyta</taxon>
        <taxon>Tracheophyta</taxon>
        <taxon>Spermatophyta</taxon>
        <taxon>Magnoliopsida</taxon>
        <taxon>eudicotyledons</taxon>
        <taxon>Gunneridae</taxon>
        <taxon>Pentapetalae</taxon>
        <taxon>rosids</taxon>
        <taxon>malvids</taxon>
        <taxon>Myrtales</taxon>
        <taxon>Myrtaceae</taxon>
        <taxon>Myrtoideae</taxon>
        <taxon>Eucalypteae</taxon>
        <taxon>Eucalyptus</taxon>
    </lineage>
</organism>
<accession>A0ABD3KLF8</accession>
<dbReference type="Proteomes" id="UP001634007">
    <property type="component" value="Unassembled WGS sequence"/>
</dbReference>
<dbReference type="PANTHER" id="PTHR15893:SF16">
    <property type="entry name" value="50S RIBOSOMAL PROTEIN L27"/>
    <property type="match status" value="1"/>
</dbReference>
<gene>
    <name evidence="1" type="ORF">ACJRO7_019878</name>
</gene>